<dbReference type="SUPFAM" id="SSF47616">
    <property type="entry name" value="GST C-terminal domain-like"/>
    <property type="match status" value="1"/>
</dbReference>
<organism evidence="8 9">
    <name type="scientific">Aphanomyces euteiches</name>
    <dbReference type="NCBI Taxonomy" id="100861"/>
    <lineage>
        <taxon>Eukaryota</taxon>
        <taxon>Sar</taxon>
        <taxon>Stramenopiles</taxon>
        <taxon>Oomycota</taxon>
        <taxon>Saprolegniomycetes</taxon>
        <taxon>Saprolegniales</taxon>
        <taxon>Verrucalvaceae</taxon>
        <taxon>Aphanomyces</taxon>
    </lineage>
</organism>
<dbReference type="InterPro" id="IPR010987">
    <property type="entry name" value="Glutathione-S-Trfase_C-like"/>
</dbReference>
<dbReference type="PROSITE" id="PS50404">
    <property type="entry name" value="GST_NTER"/>
    <property type="match status" value="1"/>
</dbReference>
<reference evidence="8 9" key="1">
    <citation type="submission" date="2019-07" db="EMBL/GenBank/DDBJ databases">
        <title>Genomics analysis of Aphanomyces spp. identifies a new class of oomycete effector associated with host adaptation.</title>
        <authorList>
            <person name="Gaulin E."/>
        </authorList>
    </citation>
    <scope>NUCLEOTIDE SEQUENCE [LARGE SCALE GENOMIC DNA]</scope>
    <source>
        <strain evidence="8 9">ATCC 201684</strain>
    </source>
</reference>
<dbReference type="CDD" id="cd03181">
    <property type="entry name" value="GST_C_EF1Bgamma_like"/>
    <property type="match status" value="1"/>
</dbReference>
<dbReference type="Pfam" id="PF00043">
    <property type="entry name" value="GST_C"/>
    <property type="match status" value="1"/>
</dbReference>
<feature type="domain" description="EF-1-gamma C-terminal" evidence="5">
    <location>
        <begin position="257"/>
        <end position="418"/>
    </location>
</feature>
<dbReference type="SFLD" id="SFLDG00358">
    <property type="entry name" value="Main_(cytGST)"/>
    <property type="match status" value="1"/>
</dbReference>
<evidence type="ECO:0000259" key="6">
    <source>
        <dbReference type="PROSITE" id="PS50404"/>
    </source>
</evidence>
<dbReference type="FunFam" id="3.40.30.10:FF:000148">
    <property type="entry name" value="Elongation factor 1B gamma"/>
    <property type="match status" value="1"/>
</dbReference>
<dbReference type="PANTHER" id="PTHR43986:SF1">
    <property type="entry name" value="ELONGATION FACTOR 1-GAMMA"/>
    <property type="match status" value="1"/>
</dbReference>
<dbReference type="Gene3D" id="1.20.1050.10">
    <property type="match status" value="1"/>
</dbReference>
<evidence type="ECO:0000313" key="8">
    <source>
        <dbReference type="EMBL" id="KAF0732310.1"/>
    </source>
</evidence>
<dbReference type="Pfam" id="PF00647">
    <property type="entry name" value="EF1G"/>
    <property type="match status" value="1"/>
</dbReference>
<dbReference type="InterPro" id="IPR036249">
    <property type="entry name" value="Thioredoxin-like_sf"/>
</dbReference>
<dbReference type="InterPro" id="IPR036433">
    <property type="entry name" value="EF1B_G_C_sf"/>
</dbReference>
<dbReference type="AlphaFoldDB" id="A0A6G0WXL8"/>
<dbReference type="CDD" id="cd03044">
    <property type="entry name" value="GST_N_EF1Bgamma"/>
    <property type="match status" value="1"/>
</dbReference>
<dbReference type="FunFam" id="3.30.70.1010:FF:000001">
    <property type="entry name" value="Elongation factor 1-gamma 1"/>
    <property type="match status" value="1"/>
</dbReference>
<dbReference type="VEuPathDB" id="FungiDB:AeMF1_016340"/>
<dbReference type="PROSITE" id="PS50405">
    <property type="entry name" value="GST_CTER"/>
    <property type="match status" value="1"/>
</dbReference>
<keyword evidence="1 3" id="KW-0251">Elongation factor</keyword>
<dbReference type="InterPro" id="IPR040079">
    <property type="entry name" value="Glutathione_S-Trfase"/>
</dbReference>
<dbReference type="SFLD" id="SFLDS00019">
    <property type="entry name" value="Glutathione_Transferase_(cytos"/>
    <property type="match status" value="1"/>
</dbReference>
<feature type="domain" description="GST C-terminal" evidence="7">
    <location>
        <begin position="87"/>
        <end position="228"/>
    </location>
</feature>
<proteinExistence type="predicted"/>
<dbReference type="Proteomes" id="UP000481153">
    <property type="component" value="Unassembled WGS sequence"/>
</dbReference>
<dbReference type="SMART" id="SM01183">
    <property type="entry name" value="EF1G"/>
    <property type="match status" value="1"/>
</dbReference>
<dbReference type="Pfam" id="PF02798">
    <property type="entry name" value="GST_N"/>
    <property type="match status" value="1"/>
</dbReference>
<dbReference type="GO" id="GO:0003746">
    <property type="term" value="F:translation elongation factor activity"/>
    <property type="evidence" value="ECO:0007669"/>
    <property type="project" value="UniProtKB-UniRule"/>
</dbReference>
<feature type="compositionally biased region" description="Basic and acidic residues" evidence="4">
    <location>
        <begin position="233"/>
        <end position="242"/>
    </location>
</feature>
<feature type="domain" description="GST N-terminal" evidence="6">
    <location>
        <begin position="1"/>
        <end position="82"/>
    </location>
</feature>
<keyword evidence="9" id="KW-1185">Reference proteome</keyword>
<accession>A0A6G0WXL8</accession>
<keyword evidence="2 3" id="KW-0648">Protein biosynthesis</keyword>
<evidence type="ECO:0000256" key="2">
    <source>
        <dbReference type="ARBA" id="ARBA00022917"/>
    </source>
</evidence>
<protein>
    <recommendedName>
        <fullName evidence="10">Elongation factor 1-gamma</fullName>
    </recommendedName>
</protein>
<gene>
    <name evidence="8" type="ORF">Ae201684_010599</name>
</gene>
<evidence type="ECO:0000259" key="5">
    <source>
        <dbReference type="PROSITE" id="PS50040"/>
    </source>
</evidence>
<evidence type="ECO:0000313" key="9">
    <source>
        <dbReference type="Proteomes" id="UP000481153"/>
    </source>
</evidence>
<dbReference type="SUPFAM" id="SSF52833">
    <property type="entry name" value="Thioredoxin-like"/>
    <property type="match status" value="1"/>
</dbReference>
<dbReference type="InterPro" id="IPR001662">
    <property type="entry name" value="EF1B_G_C"/>
</dbReference>
<dbReference type="FunFam" id="1.20.1050.10:FF:000006">
    <property type="entry name" value="Elongation factor 1 gamma"/>
    <property type="match status" value="1"/>
</dbReference>
<evidence type="ECO:0000256" key="1">
    <source>
        <dbReference type="ARBA" id="ARBA00022768"/>
    </source>
</evidence>
<feature type="region of interest" description="Disordered" evidence="4">
    <location>
        <begin position="225"/>
        <end position="267"/>
    </location>
</feature>
<feature type="compositionally biased region" description="Basic and acidic residues" evidence="4">
    <location>
        <begin position="250"/>
        <end position="259"/>
    </location>
</feature>
<sequence length="418" mass="47142">MAYKLHTYPGNYRVFKSLIAAEYNGINIEVTENFQMGVDNKTPEFLKFNPIGKVPVLETPEGGIFESNAIARYVAGLRADTYLLGKTYFESAQVNQWVDFAANELDVPLGVLVFAIFGYRKYDAAAEKKALEDVKKVFQVLENHLLLRTYFVGEQITLADIAIFSSLIYPFKFALDKDFRKPYSSLVRWFTTVAAQPEFIAVVGDAPLCDQATLADGAAAKEAPKKAAAAPKAKKEEKKKPAEDEEDFDDAPKEKKAEHPLAALNRTNPSPLKMDAWKVAYSNTKPLIKSMDWLWENLDAEGYSFWFCKYNYNDENKKMFMTCNAVSGFLQRSEEMRKFAFGVMSVVGAEGGLIEIVGCWMFRGQSVQHMLDANPDAEYYTWTKVENLDDAAKARITEYWCAEDTLEGKPIADGKVFK</sequence>
<dbReference type="PROSITE" id="PS50040">
    <property type="entry name" value="EF1G_C"/>
    <property type="match status" value="1"/>
</dbReference>
<dbReference type="GO" id="GO:0005737">
    <property type="term" value="C:cytoplasm"/>
    <property type="evidence" value="ECO:0007669"/>
    <property type="project" value="TreeGrafter"/>
</dbReference>
<evidence type="ECO:0008006" key="10">
    <source>
        <dbReference type="Google" id="ProtNLM"/>
    </source>
</evidence>
<comment type="caution">
    <text evidence="8">The sequence shown here is derived from an EMBL/GenBank/DDBJ whole genome shotgun (WGS) entry which is preliminary data.</text>
</comment>
<dbReference type="GO" id="GO:0005634">
    <property type="term" value="C:nucleus"/>
    <property type="evidence" value="ECO:0007669"/>
    <property type="project" value="TreeGrafter"/>
</dbReference>
<name>A0A6G0WXL8_9STRA</name>
<dbReference type="InterPro" id="IPR050802">
    <property type="entry name" value="EF-GSTs"/>
</dbReference>
<evidence type="ECO:0000256" key="3">
    <source>
        <dbReference type="PROSITE-ProRule" id="PRU00519"/>
    </source>
</evidence>
<evidence type="ECO:0000259" key="7">
    <source>
        <dbReference type="PROSITE" id="PS50405"/>
    </source>
</evidence>
<dbReference type="InterPro" id="IPR036282">
    <property type="entry name" value="Glutathione-S-Trfase_C_sf"/>
</dbReference>
<evidence type="ECO:0000256" key="4">
    <source>
        <dbReference type="SAM" id="MobiDB-lite"/>
    </source>
</evidence>
<dbReference type="PANTHER" id="PTHR43986">
    <property type="entry name" value="ELONGATION FACTOR 1-GAMMA"/>
    <property type="match status" value="1"/>
</dbReference>
<dbReference type="InterPro" id="IPR004046">
    <property type="entry name" value="GST_C"/>
</dbReference>
<dbReference type="EMBL" id="VJMJ01000135">
    <property type="protein sequence ID" value="KAF0732310.1"/>
    <property type="molecule type" value="Genomic_DNA"/>
</dbReference>
<dbReference type="Gene3D" id="3.30.70.1010">
    <property type="entry name" value="Translation elongation factor EF1B, gamma chain, conserved domain"/>
    <property type="match status" value="1"/>
</dbReference>
<dbReference type="Gene3D" id="3.40.30.10">
    <property type="entry name" value="Glutaredoxin"/>
    <property type="match status" value="1"/>
</dbReference>
<dbReference type="InterPro" id="IPR004045">
    <property type="entry name" value="Glutathione_S-Trfase_N"/>
</dbReference>
<dbReference type="SUPFAM" id="SSF89942">
    <property type="entry name" value="eEF1-gamma domain"/>
    <property type="match status" value="1"/>
</dbReference>